<dbReference type="InterPro" id="IPR006114">
    <property type="entry name" value="6PGDH_C"/>
</dbReference>
<dbReference type="Pfam" id="PF03446">
    <property type="entry name" value="NAD_binding_2"/>
    <property type="match status" value="1"/>
</dbReference>
<dbReference type="Gene3D" id="3.40.50.720">
    <property type="entry name" value="NAD(P)-binding Rossmann-like Domain"/>
    <property type="match status" value="1"/>
</dbReference>
<protein>
    <recommendedName>
        <fullName evidence="7">6-phosphogluconate dehydrogenase C-terminal domain-containing protein</fullName>
    </recommendedName>
</protein>
<dbReference type="Gene3D" id="1.10.1040.10">
    <property type="entry name" value="N-(1-d-carboxylethyl)-l-norvaline Dehydrogenase, domain 2"/>
    <property type="match status" value="1"/>
</dbReference>
<feature type="non-terminal residue" evidence="6">
    <location>
        <position position="1"/>
    </location>
</feature>
<reference evidence="6" key="1">
    <citation type="journal article" date="2014" name="Front. Microbiol.">
        <title>High frequency of phylogenetically diverse reductive dehalogenase-homologous genes in deep subseafloor sedimentary metagenomes.</title>
        <authorList>
            <person name="Kawai M."/>
            <person name="Futagami T."/>
            <person name="Toyoda A."/>
            <person name="Takaki Y."/>
            <person name="Nishi S."/>
            <person name="Hori S."/>
            <person name="Arai W."/>
            <person name="Tsubouchi T."/>
            <person name="Morono Y."/>
            <person name="Uchiyama I."/>
            <person name="Ito T."/>
            <person name="Fujiyama A."/>
            <person name="Inagaki F."/>
            <person name="Takami H."/>
        </authorList>
    </citation>
    <scope>NUCLEOTIDE SEQUENCE</scope>
    <source>
        <strain evidence="6">Expedition CK06-06</strain>
    </source>
</reference>
<proteinExistence type="inferred from homology"/>
<dbReference type="InterPro" id="IPR013328">
    <property type="entry name" value="6PGD_dom2"/>
</dbReference>
<dbReference type="PANTHER" id="PTHR11811">
    <property type="entry name" value="6-PHOSPHOGLUCONATE DEHYDROGENASE"/>
    <property type="match status" value="1"/>
</dbReference>
<evidence type="ECO:0000313" key="6">
    <source>
        <dbReference type="EMBL" id="GAF97156.1"/>
    </source>
</evidence>
<organism evidence="6">
    <name type="scientific">marine sediment metagenome</name>
    <dbReference type="NCBI Taxonomy" id="412755"/>
    <lineage>
        <taxon>unclassified sequences</taxon>
        <taxon>metagenomes</taxon>
        <taxon>ecological metagenomes</taxon>
    </lineage>
</organism>
<sequence length="188" mass="20255">IGTSGGISGARHGACFMAGGDRDAYEVVAPILKDLAVDDEGALFVGAPGSGHFAKLIHNAIEFGMLQAIGEGVELLKRSGYELDLVALFNNWMHGSVIRSWLTELMGKALAEHPGFGELSTYVEDTGEVKWVLDWALEQDIPTPAVSVAQTALMQYRDLDSPTAKAVALLRNQFGGHPLHPASERERR</sequence>
<feature type="domain" description="6-phosphogluconate dehydrogenase C-terminal" evidence="4">
    <location>
        <begin position="51"/>
        <end position="113"/>
    </location>
</feature>
<dbReference type="GO" id="GO:0006098">
    <property type="term" value="P:pentose-phosphate shunt"/>
    <property type="evidence" value="ECO:0007669"/>
    <property type="project" value="InterPro"/>
</dbReference>
<gene>
    <name evidence="6" type="ORF">S01H1_26462</name>
</gene>
<name>X0UCW5_9ZZZZ</name>
<evidence type="ECO:0000259" key="4">
    <source>
        <dbReference type="Pfam" id="PF00393"/>
    </source>
</evidence>
<evidence type="ECO:0000259" key="5">
    <source>
        <dbReference type="Pfam" id="PF03446"/>
    </source>
</evidence>
<dbReference type="InterPro" id="IPR006115">
    <property type="entry name" value="6PGDH_NADP-bd"/>
</dbReference>
<evidence type="ECO:0000256" key="2">
    <source>
        <dbReference type="ARBA" id="ARBA00023002"/>
    </source>
</evidence>
<evidence type="ECO:0000256" key="1">
    <source>
        <dbReference type="ARBA" id="ARBA00008419"/>
    </source>
</evidence>
<accession>X0UCW5</accession>
<dbReference type="GO" id="GO:0004616">
    <property type="term" value="F:phosphogluconate dehydrogenase (decarboxylating) activity"/>
    <property type="evidence" value="ECO:0007669"/>
    <property type="project" value="InterPro"/>
</dbReference>
<keyword evidence="2" id="KW-0560">Oxidoreductase</keyword>
<dbReference type="EMBL" id="BARS01016042">
    <property type="protein sequence ID" value="GAF97156.1"/>
    <property type="molecule type" value="Genomic_DNA"/>
</dbReference>
<dbReference type="SUPFAM" id="SSF48179">
    <property type="entry name" value="6-phosphogluconate dehydrogenase C-terminal domain-like"/>
    <property type="match status" value="1"/>
</dbReference>
<comment type="caution">
    <text evidence="6">The sequence shown here is derived from an EMBL/GenBank/DDBJ whole genome shotgun (WGS) entry which is preliminary data.</text>
</comment>
<dbReference type="SUPFAM" id="SSF51735">
    <property type="entry name" value="NAD(P)-binding Rossmann-fold domains"/>
    <property type="match status" value="1"/>
</dbReference>
<evidence type="ECO:0000256" key="3">
    <source>
        <dbReference type="ARBA" id="ARBA00023064"/>
    </source>
</evidence>
<dbReference type="InterPro" id="IPR008927">
    <property type="entry name" value="6-PGluconate_DH-like_C_sf"/>
</dbReference>
<dbReference type="InterPro" id="IPR036291">
    <property type="entry name" value="NAD(P)-bd_dom_sf"/>
</dbReference>
<dbReference type="GO" id="GO:0019521">
    <property type="term" value="P:D-gluconate metabolic process"/>
    <property type="evidence" value="ECO:0007669"/>
    <property type="project" value="UniProtKB-KW"/>
</dbReference>
<dbReference type="AlphaFoldDB" id="X0UCW5"/>
<comment type="similarity">
    <text evidence="1">Belongs to the 6-phosphogluconate dehydrogenase family.</text>
</comment>
<keyword evidence="3" id="KW-0311">Gluconate utilization</keyword>
<dbReference type="GO" id="GO:0050661">
    <property type="term" value="F:NADP binding"/>
    <property type="evidence" value="ECO:0007669"/>
    <property type="project" value="InterPro"/>
</dbReference>
<dbReference type="InterPro" id="IPR006183">
    <property type="entry name" value="Pgluconate_DH"/>
</dbReference>
<evidence type="ECO:0008006" key="7">
    <source>
        <dbReference type="Google" id="ProtNLM"/>
    </source>
</evidence>
<dbReference type="Pfam" id="PF00393">
    <property type="entry name" value="6PGD"/>
    <property type="match status" value="1"/>
</dbReference>
<feature type="domain" description="6-phosphogluconate dehydrogenase NADP-binding" evidence="5">
    <location>
        <begin position="2"/>
        <end position="36"/>
    </location>
</feature>